<dbReference type="EMBL" id="JYNY01000249">
    <property type="protein sequence ID" value="KJJ84840.1"/>
    <property type="molecule type" value="Genomic_DNA"/>
</dbReference>
<feature type="transmembrane region" description="Helical" evidence="1">
    <location>
        <begin position="418"/>
        <end position="433"/>
    </location>
</feature>
<evidence type="ECO:0000313" key="2">
    <source>
        <dbReference type="EMBL" id="KJJ84840.1"/>
    </source>
</evidence>
<feature type="transmembrane region" description="Helical" evidence="1">
    <location>
        <begin position="85"/>
        <end position="107"/>
    </location>
</feature>
<keyword evidence="1" id="KW-0812">Transmembrane</keyword>
<gene>
    <name evidence="2" type="ORF">OMAG_001287</name>
</gene>
<feature type="transmembrane region" description="Helical" evidence="1">
    <location>
        <begin position="247"/>
        <end position="274"/>
    </location>
</feature>
<dbReference type="Proteomes" id="UP000033428">
    <property type="component" value="Unassembled WGS sequence"/>
</dbReference>
<evidence type="ECO:0000256" key="1">
    <source>
        <dbReference type="SAM" id="Phobius"/>
    </source>
</evidence>
<evidence type="ECO:0008006" key="4">
    <source>
        <dbReference type="Google" id="ProtNLM"/>
    </source>
</evidence>
<feature type="transmembrane region" description="Helical" evidence="1">
    <location>
        <begin position="52"/>
        <end position="73"/>
    </location>
</feature>
<feature type="transmembrane region" description="Helical" evidence="1">
    <location>
        <begin position="201"/>
        <end position="217"/>
    </location>
</feature>
<evidence type="ECO:0000313" key="3">
    <source>
        <dbReference type="Proteomes" id="UP000033428"/>
    </source>
</evidence>
<keyword evidence="1" id="KW-1133">Transmembrane helix</keyword>
<sequence>MINSFEEAYNHLRKHFCLFLFAVIVFTLLFLEILRKIFNDYNYPPLNSHFRYILLAGILISYILYVNLLSRYFSLGKLVVNKNLVLFSAILFVFLSLIPPILSIDLYEYVMRGRMSSLYGLNPFLTTPSAVPGDALFNIIFWKNEVSVYGPLWSSFAWLITRLTGSNDFFNILGFKFFILIFYGLSCYVLYKLAKNIAPKAAYYITAAFMFNPYLMFMNLVESHNDIIIIFFLIAGLYCLSKKKYILAVLMLDASIAVKYVTVLLLPLFIIYIIRNSGGVKKGFKIVSIIIIVNFIFAYFVWVPFNMSTTDIMCLLEKIKFRLDTNTIPYITYSFLKFFWQELDMNIFRRLADIAFMVISLFIYLNFCVTRRYSLRYLITSSLVLFIAYYIISSFQFGSWYIIWITPLILLSKFPKKIIFMILVTLAGLISFWKRISFLLILSAAGYLFMVLQPKLYNFFLGVKFFGRRLVILGRTDE</sequence>
<feature type="transmembrane region" description="Helical" evidence="1">
    <location>
        <begin position="439"/>
        <end position="460"/>
    </location>
</feature>
<reference evidence="2 3" key="1">
    <citation type="submission" date="2015-02" db="EMBL/GenBank/DDBJ databases">
        <title>Single-cell genomics of uncultivated deep-branching MTB reveals a conserved set of magnetosome genes.</title>
        <authorList>
            <person name="Kolinko S."/>
            <person name="Richter M."/>
            <person name="Glockner F.O."/>
            <person name="Brachmann A."/>
            <person name="Schuler D."/>
        </authorList>
    </citation>
    <scope>NUCLEOTIDE SEQUENCE [LARGE SCALE GENOMIC DNA]</scope>
    <source>
        <strain evidence="2">SKK-01</strain>
    </source>
</reference>
<keyword evidence="1" id="KW-0472">Membrane</keyword>
<feature type="transmembrane region" description="Helical" evidence="1">
    <location>
        <begin position="387"/>
        <end position="411"/>
    </location>
</feature>
<comment type="caution">
    <text evidence="2">The sequence shown here is derived from an EMBL/GenBank/DDBJ whole genome shotgun (WGS) entry which is preliminary data.</text>
</comment>
<feature type="transmembrane region" description="Helical" evidence="1">
    <location>
        <begin position="286"/>
        <end position="305"/>
    </location>
</feature>
<organism evidence="2 3">
    <name type="scientific">Candidatus Omnitrophus magneticus</name>
    <dbReference type="NCBI Taxonomy" id="1609969"/>
    <lineage>
        <taxon>Bacteria</taxon>
        <taxon>Pseudomonadati</taxon>
        <taxon>Candidatus Omnitrophota</taxon>
        <taxon>Candidatus Omnitrophus</taxon>
    </lineage>
</organism>
<dbReference type="Pfam" id="PF26314">
    <property type="entry name" value="MptA_B_family"/>
    <property type="match status" value="1"/>
</dbReference>
<feature type="transmembrane region" description="Helical" evidence="1">
    <location>
        <begin position="347"/>
        <end position="367"/>
    </location>
</feature>
<name>A0A0F0CTS5_9BACT</name>
<protein>
    <recommendedName>
        <fullName evidence="4">Glycosyltransferase RgtA/B/C/D-like domain-containing protein</fullName>
    </recommendedName>
</protein>
<dbReference type="AlphaFoldDB" id="A0A0F0CTS5"/>
<accession>A0A0F0CTS5</accession>
<proteinExistence type="predicted"/>
<feature type="transmembrane region" description="Helical" evidence="1">
    <location>
        <begin position="12"/>
        <end position="31"/>
    </location>
</feature>
<keyword evidence="3" id="KW-1185">Reference proteome</keyword>
<feature type="transmembrane region" description="Helical" evidence="1">
    <location>
        <begin position="169"/>
        <end position="189"/>
    </location>
</feature>
<feature type="transmembrane region" description="Helical" evidence="1">
    <location>
        <begin position="223"/>
        <end position="240"/>
    </location>
</feature>